<keyword evidence="2" id="KW-1185">Reference proteome</keyword>
<proteinExistence type="predicted"/>
<dbReference type="Proteomes" id="UP000000715">
    <property type="component" value="Unplaced"/>
</dbReference>
<gene>
    <name evidence="3" type="primary">LOC123390512</name>
</gene>
<evidence type="ECO:0000256" key="1">
    <source>
        <dbReference type="SAM" id="MobiDB-lite"/>
    </source>
</evidence>
<organism evidence="2 3">
    <name type="scientific">Mustela putorius furo</name>
    <name type="common">European domestic ferret</name>
    <name type="synonym">Mustela furo</name>
    <dbReference type="NCBI Taxonomy" id="9669"/>
    <lineage>
        <taxon>Eukaryota</taxon>
        <taxon>Metazoa</taxon>
        <taxon>Chordata</taxon>
        <taxon>Craniata</taxon>
        <taxon>Vertebrata</taxon>
        <taxon>Euteleostomi</taxon>
        <taxon>Mammalia</taxon>
        <taxon>Eutheria</taxon>
        <taxon>Laurasiatheria</taxon>
        <taxon>Carnivora</taxon>
        <taxon>Caniformia</taxon>
        <taxon>Musteloidea</taxon>
        <taxon>Mustelidae</taxon>
        <taxon>Mustelinae</taxon>
        <taxon>Mustela</taxon>
    </lineage>
</organism>
<evidence type="ECO:0000313" key="2">
    <source>
        <dbReference type="Proteomes" id="UP000000715"/>
    </source>
</evidence>
<dbReference type="RefSeq" id="XP_044930558.1">
    <property type="nucleotide sequence ID" value="XM_045074623.1"/>
</dbReference>
<dbReference type="AlphaFoldDB" id="A0A8U0RUM8"/>
<feature type="compositionally biased region" description="Basic residues" evidence="1">
    <location>
        <begin position="113"/>
        <end position="123"/>
    </location>
</feature>
<reference evidence="3" key="1">
    <citation type="submission" date="2025-08" db="UniProtKB">
        <authorList>
            <consortium name="RefSeq"/>
        </authorList>
    </citation>
    <scope>IDENTIFICATION</scope>
    <source>
        <tissue evidence="3">Brain</tissue>
    </source>
</reference>
<dbReference type="GeneID" id="123390512"/>
<protein>
    <submittedName>
        <fullName evidence="3">Formin-like protein 5</fullName>
    </submittedName>
</protein>
<accession>A0A8U0RUM8</accession>
<feature type="compositionally biased region" description="Pro residues" evidence="1">
    <location>
        <begin position="31"/>
        <end position="41"/>
    </location>
</feature>
<sequence length="181" mass="18655">MTAAPARARPPRPRPRPRPPPARASARPTLARPPPPPPSPPIRRGRFAAQAAAAPPATVVPARRGRAPGLRRGREDSNPPPPDAGAAAGPQTRGPAGLTGRAQAPAADDRKTFLKNHRPRRSRLPSCGLGSPPSWATRGMAALLGSHPSLPACVDVSPPQPPAPSTHADFVLLLSSAVGCL</sequence>
<name>A0A8U0RUM8_MUSPF</name>
<feature type="region of interest" description="Disordered" evidence="1">
    <location>
        <begin position="1"/>
        <end position="132"/>
    </location>
</feature>
<feature type="compositionally biased region" description="Low complexity" evidence="1">
    <location>
        <begin position="47"/>
        <end position="62"/>
    </location>
</feature>
<evidence type="ECO:0000313" key="3">
    <source>
        <dbReference type="RefSeq" id="XP_044930558.1"/>
    </source>
</evidence>